<keyword evidence="1" id="KW-0472">Membrane</keyword>
<feature type="transmembrane region" description="Helical" evidence="1">
    <location>
        <begin position="120"/>
        <end position="138"/>
    </location>
</feature>
<organism evidence="2 3">
    <name type="scientific">Burkholderia glumae</name>
    <name type="common">Pseudomonas glumae</name>
    <dbReference type="NCBI Taxonomy" id="337"/>
    <lineage>
        <taxon>Bacteria</taxon>
        <taxon>Pseudomonadati</taxon>
        <taxon>Pseudomonadota</taxon>
        <taxon>Betaproteobacteria</taxon>
        <taxon>Burkholderiales</taxon>
        <taxon>Burkholderiaceae</taxon>
        <taxon>Burkholderia</taxon>
    </lineage>
</organism>
<evidence type="ECO:0008006" key="4">
    <source>
        <dbReference type="Google" id="ProtNLM"/>
    </source>
</evidence>
<keyword evidence="1" id="KW-1133">Transmembrane helix</keyword>
<evidence type="ECO:0000313" key="3">
    <source>
        <dbReference type="Proteomes" id="UP001056386"/>
    </source>
</evidence>
<feature type="transmembrane region" description="Helical" evidence="1">
    <location>
        <begin position="16"/>
        <end position="36"/>
    </location>
</feature>
<feature type="transmembrane region" description="Helical" evidence="1">
    <location>
        <begin position="48"/>
        <end position="67"/>
    </location>
</feature>
<evidence type="ECO:0000313" key="2">
    <source>
        <dbReference type="EMBL" id="USS45138.1"/>
    </source>
</evidence>
<name>A0ABY5BDN3_BURGL</name>
<dbReference type="RefSeq" id="WP_252836763.1">
    <property type="nucleotide sequence ID" value="NZ_CP099587.1"/>
</dbReference>
<dbReference type="Proteomes" id="UP001056386">
    <property type="component" value="Chromosome 1"/>
</dbReference>
<keyword evidence="3" id="KW-1185">Reference proteome</keyword>
<accession>A0ABY5BDN3</accession>
<feature type="transmembrane region" description="Helical" evidence="1">
    <location>
        <begin position="73"/>
        <end position="99"/>
    </location>
</feature>
<proteinExistence type="predicted"/>
<sequence>MSASTVKPHCSSVTRWLTLTALGYAVLVAVSLWLPLGLHRIIMRRKDWWKWPVSYAALVAGALVWIATDRHSFGVVVLLASGAAWFSMLATDLVTMWTWQWPFQSTPSEYLDALDRRLNIKANASLFVIVAVAMLFLARVA</sequence>
<keyword evidence="1" id="KW-0812">Transmembrane</keyword>
<reference evidence="2" key="1">
    <citation type="submission" date="2022-06" db="EMBL/GenBank/DDBJ databases">
        <title>Draft genome sequence of Burkholderia glumae strain GR20004 isolated from rice panicle showing bacterial panicle blight.</title>
        <authorList>
            <person name="Choi S.Y."/>
            <person name="Lee Y.H."/>
        </authorList>
    </citation>
    <scope>NUCLEOTIDE SEQUENCE</scope>
    <source>
        <strain evidence="2">GR20004</strain>
    </source>
</reference>
<protein>
    <recommendedName>
        <fullName evidence="4">DUF1772 domain-containing protein</fullName>
    </recommendedName>
</protein>
<gene>
    <name evidence="2" type="ORF">NFI99_26475</name>
</gene>
<evidence type="ECO:0000256" key="1">
    <source>
        <dbReference type="SAM" id="Phobius"/>
    </source>
</evidence>
<dbReference type="EMBL" id="CP099587">
    <property type="protein sequence ID" value="USS45138.1"/>
    <property type="molecule type" value="Genomic_DNA"/>
</dbReference>